<keyword evidence="3 6" id="KW-0689">Ribosomal protein</keyword>
<dbReference type="HAMAP" id="MF_01328_B">
    <property type="entry name" value="Ribosomal_uL4_B"/>
    <property type="match status" value="1"/>
</dbReference>
<keyword evidence="6" id="KW-0694">RNA-binding</keyword>
<proteinExistence type="inferred from homology"/>
<keyword evidence="6" id="KW-0699">rRNA-binding</keyword>
<dbReference type="GO" id="GO:1990904">
    <property type="term" value="C:ribonucleoprotein complex"/>
    <property type="evidence" value="ECO:0007669"/>
    <property type="project" value="UniProtKB-KW"/>
</dbReference>
<keyword evidence="9" id="KW-1185">Reference proteome</keyword>
<comment type="subunit">
    <text evidence="2 6">Part of the 50S ribosomal subunit.</text>
</comment>
<dbReference type="GO" id="GO:0006412">
    <property type="term" value="P:translation"/>
    <property type="evidence" value="ECO:0007669"/>
    <property type="project" value="UniProtKB-UniRule"/>
</dbReference>
<dbReference type="SUPFAM" id="SSF52166">
    <property type="entry name" value="Ribosomal protein L4"/>
    <property type="match status" value="1"/>
</dbReference>
<dbReference type="STRING" id="398512.Bccel_2533"/>
<gene>
    <name evidence="6" type="primary">rplD</name>
    <name evidence="8" type="ORF">Bccel_2533</name>
</gene>
<dbReference type="InterPro" id="IPR002136">
    <property type="entry name" value="Ribosomal_uL4"/>
</dbReference>
<dbReference type="RefSeq" id="WP_036945075.1">
    <property type="nucleotide sequence ID" value="NZ_JQKC01000042.1"/>
</dbReference>
<dbReference type="PANTHER" id="PTHR10746:SF6">
    <property type="entry name" value="LARGE RIBOSOMAL SUBUNIT PROTEIN UL4M"/>
    <property type="match status" value="1"/>
</dbReference>
<dbReference type="InterPro" id="IPR013005">
    <property type="entry name" value="Ribosomal_uL4-like"/>
</dbReference>
<evidence type="ECO:0000256" key="7">
    <source>
        <dbReference type="SAM" id="MobiDB-lite"/>
    </source>
</evidence>
<dbReference type="GO" id="GO:0003735">
    <property type="term" value="F:structural constituent of ribosome"/>
    <property type="evidence" value="ECO:0007669"/>
    <property type="project" value="InterPro"/>
</dbReference>
<dbReference type="GO" id="GO:0005840">
    <property type="term" value="C:ribosome"/>
    <property type="evidence" value="ECO:0007669"/>
    <property type="project" value="UniProtKB-KW"/>
</dbReference>
<name>A0A0L6JNF2_9FIRM</name>
<comment type="function">
    <text evidence="6">Forms part of the polypeptide exit tunnel.</text>
</comment>
<evidence type="ECO:0000256" key="1">
    <source>
        <dbReference type="ARBA" id="ARBA00010528"/>
    </source>
</evidence>
<evidence type="ECO:0000256" key="3">
    <source>
        <dbReference type="ARBA" id="ARBA00022980"/>
    </source>
</evidence>
<dbReference type="EMBL" id="LGTC01000001">
    <property type="protein sequence ID" value="KNY27265.1"/>
    <property type="molecule type" value="Genomic_DNA"/>
</dbReference>
<comment type="function">
    <text evidence="6">One of the primary rRNA binding proteins, this protein initially binds near the 5'-end of the 23S rRNA. It is important during the early stages of 50S assembly. It makes multiple contacts with different domains of the 23S rRNA in the assembled 50S subunit and ribosome.</text>
</comment>
<dbReference type="AlphaFoldDB" id="A0A0L6JNF2"/>
<dbReference type="Proteomes" id="UP000036923">
    <property type="component" value="Unassembled WGS sequence"/>
</dbReference>
<evidence type="ECO:0000256" key="5">
    <source>
        <dbReference type="ARBA" id="ARBA00035244"/>
    </source>
</evidence>
<dbReference type="GO" id="GO:0019843">
    <property type="term" value="F:rRNA binding"/>
    <property type="evidence" value="ECO:0007669"/>
    <property type="project" value="UniProtKB-UniRule"/>
</dbReference>
<evidence type="ECO:0000313" key="8">
    <source>
        <dbReference type="EMBL" id="KNY27265.1"/>
    </source>
</evidence>
<sequence length="207" mass="22666">MPKVDLYNMSGEVVGNIELQDSIFGIDPNVQVMHIAVLNQLANRRQGTQSTKTKSEVRGGGKKPWRQKGTGRARQGSIRSAQWIKGGIVLGPKPRSYSYTLPKKVKRLALKSALSSKVVDNDILVLDNLAVEDGKTKKMASILDNLKVDKSALIVLSDDSDLAARAARNIPGVKTAYVNTINVFDLLKYEKCIITKDAVAKVEEVYA</sequence>
<evidence type="ECO:0000313" key="9">
    <source>
        <dbReference type="Proteomes" id="UP000036923"/>
    </source>
</evidence>
<organism evidence="8 9">
    <name type="scientific">Pseudobacteroides cellulosolvens ATCC 35603 = DSM 2933</name>
    <dbReference type="NCBI Taxonomy" id="398512"/>
    <lineage>
        <taxon>Bacteria</taxon>
        <taxon>Bacillati</taxon>
        <taxon>Bacillota</taxon>
        <taxon>Clostridia</taxon>
        <taxon>Eubacteriales</taxon>
        <taxon>Oscillospiraceae</taxon>
        <taxon>Pseudobacteroides</taxon>
    </lineage>
</organism>
<comment type="similarity">
    <text evidence="1 6">Belongs to the universal ribosomal protein uL4 family.</text>
</comment>
<dbReference type="InterPro" id="IPR023574">
    <property type="entry name" value="Ribosomal_uL4_dom_sf"/>
</dbReference>
<dbReference type="PATRIC" id="fig|398512.5.peg.2639"/>
<dbReference type="Pfam" id="PF00573">
    <property type="entry name" value="Ribosomal_L4"/>
    <property type="match status" value="1"/>
</dbReference>
<dbReference type="eggNOG" id="COG0088">
    <property type="taxonomic scope" value="Bacteria"/>
</dbReference>
<feature type="compositionally biased region" description="Basic residues" evidence="7">
    <location>
        <begin position="60"/>
        <end position="71"/>
    </location>
</feature>
<comment type="caution">
    <text evidence="8">The sequence shown here is derived from an EMBL/GenBank/DDBJ whole genome shotgun (WGS) entry which is preliminary data.</text>
</comment>
<protein>
    <recommendedName>
        <fullName evidence="5 6">Large ribosomal subunit protein uL4</fullName>
    </recommendedName>
</protein>
<dbReference type="PANTHER" id="PTHR10746">
    <property type="entry name" value="50S RIBOSOMAL PROTEIN L4"/>
    <property type="match status" value="1"/>
</dbReference>
<evidence type="ECO:0000256" key="2">
    <source>
        <dbReference type="ARBA" id="ARBA00011838"/>
    </source>
</evidence>
<feature type="region of interest" description="Disordered" evidence="7">
    <location>
        <begin position="45"/>
        <end position="77"/>
    </location>
</feature>
<accession>A0A0L6JNF2</accession>
<dbReference type="OrthoDB" id="9803201at2"/>
<evidence type="ECO:0000256" key="6">
    <source>
        <dbReference type="HAMAP-Rule" id="MF_01328"/>
    </source>
</evidence>
<reference evidence="9" key="1">
    <citation type="submission" date="2015-07" db="EMBL/GenBank/DDBJ databases">
        <title>Near-Complete Genome Sequence of the Cellulolytic Bacterium Bacteroides (Pseudobacteroides) cellulosolvens ATCC 35603.</title>
        <authorList>
            <person name="Dassa B."/>
            <person name="Utturkar S.M."/>
            <person name="Klingeman D.M."/>
            <person name="Hurt R.A."/>
            <person name="Keller M."/>
            <person name="Xu J."/>
            <person name="Reddy Y.H.K."/>
            <person name="Borovok I."/>
            <person name="Grinberg I.R."/>
            <person name="Lamed R."/>
            <person name="Zhivin O."/>
            <person name="Bayer E.A."/>
            <person name="Brown S.D."/>
        </authorList>
    </citation>
    <scope>NUCLEOTIDE SEQUENCE [LARGE SCALE GENOMIC DNA]</scope>
    <source>
        <strain evidence="9">DSM 2933</strain>
    </source>
</reference>
<evidence type="ECO:0000256" key="4">
    <source>
        <dbReference type="ARBA" id="ARBA00023274"/>
    </source>
</evidence>
<dbReference type="Gene3D" id="3.40.1370.10">
    <property type="match status" value="1"/>
</dbReference>
<keyword evidence="4 6" id="KW-0687">Ribonucleoprotein</keyword>
<dbReference type="NCBIfam" id="TIGR03953">
    <property type="entry name" value="rplD_bact"/>
    <property type="match status" value="1"/>
</dbReference>